<evidence type="ECO:0000313" key="3">
    <source>
        <dbReference type="EMBL" id="SDM61183.1"/>
    </source>
</evidence>
<dbReference type="PANTHER" id="PTHR38011">
    <property type="entry name" value="DIHYDROFOLATE REDUCTASE FAMILY PROTEIN (AFU_ORTHOLOGUE AFUA_8G06820)"/>
    <property type="match status" value="1"/>
</dbReference>
<feature type="domain" description="Bacterial bifunctional deaminase-reductase C-terminal" evidence="2">
    <location>
        <begin position="4"/>
        <end position="172"/>
    </location>
</feature>
<dbReference type="GO" id="GO:0009231">
    <property type="term" value="P:riboflavin biosynthetic process"/>
    <property type="evidence" value="ECO:0007669"/>
    <property type="project" value="InterPro"/>
</dbReference>
<protein>
    <submittedName>
        <fullName evidence="3">Dihydrofolate reductase</fullName>
    </submittedName>
</protein>
<reference evidence="4" key="1">
    <citation type="submission" date="2016-10" db="EMBL/GenBank/DDBJ databases">
        <authorList>
            <person name="Varghese N."/>
            <person name="Submissions S."/>
        </authorList>
    </citation>
    <scope>NUCLEOTIDE SEQUENCE [LARGE SCALE GENOMIC DNA]</scope>
    <source>
        <strain evidence="4">CGMCC 1.6854</strain>
    </source>
</reference>
<dbReference type="OrthoDB" id="195113at2"/>
<keyword evidence="4" id="KW-1185">Reference proteome</keyword>
<feature type="compositionally biased region" description="Polar residues" evidence="1">
    <location>
        <begin position="184"/>
        <end position="200"/>
    </location>
</feature>
<dbReference type="PANTHER" id="PTHR38011:SF11">
    <property type="entry name" value="2,5-DIAMINO-6-RIBOSYLAMINO-4(3H)-PYRIMIDINONE 5'-PHOSPHATE REDUCTASE"/>
    <property type="match status" value="1"/>
</dbReference>
<feature type="region of interest" description="Disordered" evidence="1">
    <location>
        <begin position="176"/>
        <end position="200"/>
    </location>
</feature>
<evidence type="ECO:0000256" key="1">
    <source>
        <dbReference type="SAM" id="MobiDB-lite"/>
    </source>
</evidence>
<evidence type="ECO:0000259" key="2">
    <source>
        <dbReference type="Pfam" id="PF01872"/>
    </source>
</evidence>
<organism evidence="3 4">
    <name type="scientific">Fictibacillus solisalsi</name>
    <dbReference type="NCBI Taxonomy" id="459525"/>
    <lineage>
        <taxon>Bacteria</taxon>
        <taxon>Bacillati</taxon>
        <taxon>Bacillota</taxon>
        <taxon>Bacilli</taxon>
        <taxon>Bacillales</taxon>
        <taxon>Fictibacillaceae</taxon>
        <taxon>Fictibacillus</taxon>
    </lineage>
</organism>
<dbReference type="Pfam" id="PF01872">
    <property type="entry name" value="RibD_C"/>
    <property type="match status" value="1"/>
</dbReference>
<sequence>MGKIAVSLYLSLDGIMEEPAWTMPYWNDEIAKFQSEMLLFSTDALLLGRETYEGFAAAWPTMKDEDGFADKMNTMPKYVATTTLENPKWNATFIKENFADEVAKLKQNTDQNLLIYGSAQIIRQLMERNLIDDYHLIVHPLVLGKGKRLFTSEMEKKDLKLVDIKTTKTGVTIMSYQPEEDSSRLQNGETHQSTKQVTQP</sequence>
<dbReference type="RefSeq" id="WP_090233028.1">
    <property type="nucleotide sequence ID" value="NZ_FNHW01000001.1"/>
</dbReference>
<evidence type="ECO:0000313" key="4">
    <source>
        <dbReference type="Proteomes" id="UP000199544"/>
    </source>
</evidence>
<dbReference type="Proteomes" id="UP000199544">
    <property type="component" value="Unassembled WGS sequence"/>
</dbReference>
<dbReference type="InterPro" id="IPR002734">
    <property type="entry name" value="RibDG_C"/>
</dbReference>
<dbReference type="InterPro" id="IPR050765">
    <property type="entry name" value="Riboflavin_Biosynth_HTPR"/>
</dbReference>
<dbReference type="EMBL" id="FNHW01000001">
    <property type="protein sequence ID" value="SDM61183.1"/>
    <property type="molecule type" value="Genomic_DNA"/>
</dbReference>
<name>A0A1G9UMV3_9BACL</name>
<dbReference type="GO" id="GO:0008703">
    <property type="term" value="F:5-amino-6-(5-phosphoribosylamino)uracil reductase activity"/>
    <property type="evidence" value="ECO:0007669"/>
    <property type="project" value="InterPro"/>
</dbReference>
<proteinExistence type="predicted"/>
<dbReference type="Gene3D" id="3.40.430.10">
    <property type="entry name" value="Dihydrofolate Reductase, subunit A"/>
    <property type="match status" value="1"/>
</dbReference>
<accession>A0A1G9UMV3</accession>
<gene>
    <name evidence="3" type="ORF">SAMN04488137_1020</name>
</gene>
<dbReference type="InterPro" id="IPR024072">
    <property type="entry name" value="DHFR-like_dom_sf"/>
</dbReference>
<dbReference type="AlphaFoldDB" id="A0A1G9UMV3"/>
<dbReference type="SUPFAM" id="SSF53597">
    <property type="entry name" value="Dihydrofolate reductase-like"/>
    <property type="match status" value="1"/>
</dbReference>
<dbReference type="STRING" id="459525.SAMN04488137_1020"/>